<reference evidence="8 9" key="1">
    <citation type="submission" date="2021-01" db="EMBL/GenBank/DDBJ databases">
        <title>Chryseolinea sp. Jin1 Genome sequencing and assembly.</title>
        <authorList>
            <person name="Kim I."/>
        </authorList>
    </citation>
    <scope>NUCLEOTIDE SEQUENCE [LARGE SCALE GENOMIC DNA]</scope>
    <source>
        <strain evidence="8 9">Jin1</strain>
    </source>
</reference>
<dbReference type="Pfam" id="PF01566">
    <property type="entry name" value="Nramp"/>
    <property type="match status" value="1"/>
</dbReference>
<feature type="transmembrane region" description="Helical" evidence="7">
    <location>
        <begin position="362"/>
        <end position="379"/>
    </location>
</feature>
<keyword evidence="9" id="KW-1185">Reference proteome</keyword>
<protein>
    <submittedName>
        <fullName evidence="8">Divalent metal cation transporter</fullName>
    </submittedName>
</protein>
<feature type="transmembrane region" description="Helical" evidence="7">
    <location>
        <begin position="187"/>
        <end position="204"/>
    </location>
</feature>
<dbReference type="EMBL" id="JAERRB010000004">
    <property type="protein sequence ID" value="MBL0742420.1"/>
    <property type="molecule type" value="Genomic_DNA"/>
</dbReference>
<keyword evidence="2" id="KW-0813">Transport</keyword>
<feature type="transmembrane region" description="Helical" evidence="7">
    <location>
        <begin position="301"/>
        <end position="321"/>
    </location>
</feature>
<feature type="transmembrane region" description="Helical" evidence="7">
    <location>
        <begin position="261"/>
        <end position="280"/>
    </location>
</feature>
<feature type="transmembrane region" description="Helical" evidence="7">
    <location>
        <begin position="327"/>
        <end position="350"/>
    </location>
</feature>
<dbReference type="Proteomes" id="UP000613030">
    <property type="component" value="Unassembled WGS sequence"/>
</dbReference>
<keyword evidence="6 7" id="KW-0472">Membrane</keyword>
<feature type="transmembrane region" description="Helical" evidence="7">
    <location>
        <begin position="39"/>
        <end position="63"/>
    </location>
</feature>
<evidence type="ECO:0000256" key="7">
    <source>
        <dbReference type="SAM" id="Phobius"/>
    </source>
</evidence>
<name>A0ABS1KSH7_9BACT</name>
<dbReference type="InterPro" id="IPR001046">
    <property type="entry name" value="NRAMP_fam"/>
</dbReference>
<comment type="subcellular location">
    <subcellularLocation>
        <location evidence="1">Membrane</location>
        <topology evidence="1">Multi-pass membrane protein</topology>
    </subcellularLocation>
</comment>
<keyword evidence="5 7" id="KW-1133">Transmembrane helix</keyword>
<comment type="caution">
    <text evidence="8">The sequence shown here is derived from an EMBL/GenBank/DDBJ whole genome shotgun (WGS) entry which is preliminary data.</text>
</comment>
<accession>A0ABS1KSH7</accession>
<evidence type="ECO:0000313" key="9">
    <source>
        <dbReference type="Proteomes" id="UP000613030"/>
    </source>
</evidence>
<organism evidence="8 9">
    <name type="scientific">Chryseolinea lacunae</name>
    <dbReference type="NCBI Taxonomy" id="2801331"/>
    <lineage>
        <taxon>Bacteria</taxon>
        <taxon>Pseudomonadati</taxon>
        <taxon>Bacteroidota</taxon>
        <taxon>Cytophagia</taxon>
        <taxon>Cytophagales</taxon>
        <taxon>Fulvivirgaceae</taxon>
        <taxon>Chryseolinea</taxon>
    </lineage>
</organism>
<feature type="transmembrane region" description="Helical" evidence="7">
    <location>
        <begin position="114"/>
        <end position="137"/>
    </location>
</feature>
<evidence type="ECO:0000256" key="5">
    <source>
        <dbReference type="ARBA" id="ARBA00022989"/>
    </source>
</evidence>
<dbReference type="PANTHER" id="PTHR11706">
    <property type="entry name" value="SOLUTE CARRIER PROTEIN FAMILY 11 MEMBER"/>
    <property type="match status" value="1"/>
</dbReference>
<proteinExistence type="predicted"/>
<evidence type="ECO:0000256" key="1">
    <source>
        <dbReference type="ARBA" id="ARBA00004141"/>
    </source>
</evidence>
<evidence type="ECO:0000256" key="3">
    <source>
        <dbReference type="ARBA" id="ARBA00022692"/>
    </source>
</evidence>
<feature type="transmembrane region" description="Helical" evidence="7">
    <location>
        <begin position="399"/>
        <end position="418"/>
    </location>
</feature>
<evidence type="ECO:0000256" key="4">
    <source>
        <dbReference type="ARBA" id="ARBA00022847"/>
    </source>
</evidence>
<evidence type="ECO:0000256" key="6">
    <source>
        <dbReference type="ARBA" id="ARBA00023136"/>
    </source>
</evidence>
<feature type="transmembrane region" description="Helical" evidence="7">
    <location>
        <begin position="84"/>
        <end position="102"/>
    </location>
</feature>
<sequence>MRTVNTWKSVVIWSIISAAFIGPGTVTTAVSAGSIFKLSLLWSVVFATVACIMLQEIAARITIASGLNVGQALKKKFGSRHGATLQWLVGGSVIAGCAAYEAGNIMGAVSGMNLITGMNIKVLTVIISLTSFAVLWIGNPSWISNLMTFLVAVMGVSFLLLAFGQHFSVGEIFTASVVPSIPAGSELLVLGLVGTTVVPYNLFLGSGISKGQTIPFMRVGLAISVFIGGLITAAILVAGTAVVDFSSFPILFAEFEAKSSYLGAVAMALGLFAAGFSSAITSPYASAVIARTVFEMKNENYVKIVWILVLLTGFMFGISGLRPIPVILVVQALNGLILPLLVAFLILVVNDRSIMPDEHRPSVLYNVILLFVLFAVLMISLNNIEKPVATAFNLPGNHLGAMVVITSLVVVAVAWVVFHTDGRTSEEV</sequence>
<evidence type="ECO:0000256" key="2">
    <source>
        <dbReference type="ARBA" id="ARBA00022448"/>
    </source>
</evidence>
<dbReference type="RefSeq" id="WP_202010642.1">
    <property type="nucleotide sequence ID" value="NZ_JAERRB010000004.1"/>
</dbReference>
<feature type="transmembrane region" description="Helical" evidence="7">
    <location>
        <begin position="216"/>
        <end position="241"/>
    </location>
</feature>
<keyword evidence="4" id="KW-0769">Symport</keyword>
<keyword evidence="3 7" id="KW-0812">Transmembrane</keyword>
<feature type="transmembrane region" description="Helical" evidence="7">
    <location>
        <begin position="149"/>
        <end position="167"/>
    </location>
</feature>
<dbReference type="PANTHER" id="PTHR11706:SF33">
    <property type="entry name" value="NATURAL RESISTANCE-ASSOCIATED MACROPHAGE PROTEIN 2"/>
    <property type="match status" value="1"/>
</dbReference>
<gene>
    <name evidence="8" type="ORF">JI741_14430</name>
</gene>
<evidence type="ECO:0000313" key="8">
    <source>
        <dbReference type="EMBL" id="MBL0742420.1"/>
    </source>
</evidence>